<evidence type="ECO:0000313" key="8">
    <source>
        <dbReference type="EMBL" id="CAJ1060093.1"/>
    </source>
</evidence>
<keyword evidence="2 5" id="KW-0863">Zinc-finger</keyword>
<dbReference type="GO" id="GO:0003677">
    <property type="term" value="F:DNA binding"/>
    <property type="evidence" value="ECO:0007669"/>
    <property type="project" value="UniProtKB-UniRule"/>
</dbReference>
<evidence type="ECO:0000256" key="1">
    <source>
        <dbReference type="ARBA" id="ARBA00022723"/>
    </source>
</evidence>
<dbReference type="InterPro" id="IPR048366">
    <property type="entry name" value="TNP-like_GBD"/>
</dbReference>
<accession>A0AAV1FG82</accession>
<dbReference type="Pfam" id="PF21787">
    <property type="entry name" value="TNP-like_RNaseH_N"/>
    <property type="match status" value="1"/>
</dbReference>
<dbReference type="SMART" id="SM00692">
    <property type="entry name" value="DM3"/>
    <property type="match status" value="1"/>
</dbReference>
<name>A0AAV1FG82_XYRNO</name>
<evidence type="ECO:0000256" key="4">
    <source>
        <dbReference type="ARBA" id="ARBA00023125"/>
    </source>
</evidence>
<keyword evidence="3" id="KW-0862">Zinc</keyword>
<dbReference type="Gene3D" id="6.20.210.20">
    <property type="entry name" value="THAP domain"/>
    <property type="match status" value="1"/>
</dbReference>
<evidence type="ECO:0000256" key="6">
    <source>
        <dbReference type="SAM" id="MobiDB-lite"/>
    </source>
</evidence>
<sequence length="932" mass="105166">MPDFCAAYGCSNKRCLETRKRGITFHVFPKSGERRRQWETALRRKDFVASSRTMLCSEHFISKDFDRTGQTVRLRADVVPTVFNFPAHLQKSISKKKSATSRKSKDNPAVDLSQDGPQPDSVQTKKAATSRRSKDNLALDLSQDGPQPDQAKKPRTKATSTQPAAVAPKPVVFVDSCDHIPASGSRPLKVDHPYTLPPSSGGLKRKMVEAESRMAELGKKLCSATDRERRSTKYLKCMISELRQKNLVTDELEQKLELYSDLDLEFPGEESTEQYSTRQREFALTLHLHGPQAYKYLRDEMKLPLPHPHTHQRWLQSVDCGPGFNTHLLRVLEEKAKKDPDNYSRVCLMFDTMAIRRQMVYDNRTQSMRGFVDLGDGPDEETVASEALVFMVNGVTRHWKAPIAYFFTRTLTPSTQKVLIEHALVSLHEHGIQVVSLVMDGHASNVSMCSLLGCQLKMDGPLVTHFPHPSTNKHVYILMDPCHLLRLVQNMMQAYSVLSSPDGLIRWKFIALLHDVQQNEGLHAANEPNHKDVNFQSQKMKVSLAAQTLSRSVATALRFMKEAGYVDFTDCLSTVKFIEMIDRLIDIQNSRNPVGRSTKAPLSLENWEDTLTFFRQAKDYLQALATQDGTTICHTKRYLSVMGFLINIQTLTDMVPELLQVQKYVLTYHFSLDHLQLLFNSIRAYGGWNNNPNVVQFEATFRHLMVCCGVQPSDRGNVVSLDQTACLSSLDTAVTPIEDKEDTQCPFEDVSSVIADQSYITSGLGKLSENVIAYIAGWVVRKVMVKLDCDVCRNKIVSTAAPTTFERSYHLLHLRNKGGLVIPSEGVFKVVKAAERCLHQSTDVQLASHQINAAHLVLLVKAHVGAEDIFCLGNHMFESQYGIDNHHYRLISLLVSVFHKLRQHHIARLHTQQMLMGNIRKKAGKAVLFIGQ</sequence>
<keyword evidence="1" id="KW-0479">Metal-binding</keyword>
<gene>
    <name evidence="8" type="ORF">XNOV1_A039822</name>
</gene>
<feature type="region of interest" description="Disordered" evidence="6">
    <location>
        <begin position="93"/>
        <end position="164"/>
    </location>
</feature>
<dbReference type="InterPro" id="IPR006612">
    <property type="entry name" value="THAP_Znf"/>
</dbReference>
<evidence type="ECO:0000256" key="3">
    <source>
        <dbReference type="ARBA" id="ARBA00022833"/>
    </source>
</evidence>
<dbReference type="Proteomes" id="UP001178508">
    <property type="component" value="Chromosome 7"/>
</dbReference>
<feature type="compositionally biased region" description="Basic residues" evidence="6">
    <location>
        <begin position="93"/>
        <end position="102"/>
    </location>
</feature>
<dbReference type="Pfam" id="PF21788">
    <property type="entry name" value="TNP-like_GBD"/>
    <property type="match status" value="1"/>
</dbReference>
<evidence type="ECO:0000313" key="9">
    <source>
        <dbReference type="Proteomes" id="UP001178508"/>
    </source>
</evidence>
<dbReference type="SUPFAM" id="SSF57716">
    <property type="entry name" value="Glucocorticoid receptor-like (DNA-binding domain)"/>
    <property type="match status" value="1"/>
</dbReference>
<dbReference type="SMART" id="SM00980">
    <property type="entry name" value="THAP"/>
    <property type="match status" value="1"/>
</dbReference>
<organism evidence="8 9">
    <name type="scientific">Xyrichtys novacula</name>
    <name type="common">Pearly razorfish</name>
    <name type="synonym">Hemipteronotus novacula</name>
    <dbReference type="NCBI Taxonomy" id="13765"/>
    <lineage>
        <taxon>Eukaryota</taxon>
        <taxon>Metazoa</taxon>
        <taxon>Chordata</taxon>
        <taxon>Craniata</taxon>
        <taxon>Vertebrata</taxon>
        <taxon>Euteleostomi</taxon>
        <taxon>Actinopterygii</taxon>
        <taxon>Neopterygii</taxon>
        <taxon>Teleostei</taxon>
        <taxon>Neoteleostei</taxon>
        <taxon>Acanthomorphata</taxon>
        <taxon>Eupercaria</taxon>
        <taxon>Labriformes</taxon>
        <taxon>Labridae</taxon>
        <taxon>Xyrichtys</taxon>
    </lineage>
</organism>
<evidence type="ECO:0000256" key="2">
    <source>
        <dbReference type="ARBA" id="ARBA00022771"/>
    </source>
</evidence>
<dbReference type="Pfam" id="PF05485">
    <property type="entry name" value="THAP"/>
    <property type="match status" value="1"/>
</dbReference>
<dbReference type="InterPro" id="IPR038441">
    <property type="entry name" value="THAP_Znf_sf"/>
</dbReference>
<dbReference type="Pfam" id="PF12017">
    <property type="entry name" value="Tnp_P_element"/>
    <property type="match status" value="1"/>
</dbReference>
<feature type="domain" description="THAP-type" evidence="7">
    <location>
        <begin position="1"/>
        <end position="83"/>
    </location>
</feature>
<dbReference type="PANTHER" id="PTHR47577:SF2">
    <property type="entry name" value="THAP DOMAIN CONTAINING 9"/>
    <property type="match status" value="1"/>
</dbReference>
<dbReference type="Pfam" id="PF21789">
    <property type="entry name" value="TNP-like_RNaseH_C"/>
    <property type="match status" value="1"/>
</dbReference>
<reference evidence="8" key="1">
    <citation type="submission" date="2023-08" db="EMBL/GenBank/DDBJ databases">
        <authorList>
            <person name="Alioto T."/>
            <person name="Alioto T."/>
            <person name="Gomez Garrido J."/>
        </authorList>
    </citation>
    <scope>NUCLEOTIDE SEQUENCE</scope>
</reference>
<dbReference type="InterPro" id="IPR021896">
    <property type="entry name" value="THAP9-like_HTH"/>
</dbReference>
<dbReference type="GO" id="GO:0008270">
    <property type="term" value="F:zinc ion binding"/>
    <property type="evidence" value="ECO:0007669"/>
    <property type="project" value="UniProtKB-KW"/>
</dbReference>
<dbReference type="InterPro" id="IPR048367">
    <property type="entry name" value="TNP-like_RNaseH_C"/>
</dbReference>
<dbReference type="EMBL" id="OY660870">
    <property type="protein sequence ID" value="CAJ1060093.1"/>
    <property type="molecule type" value="Genomic_DNA"/>
</dbReference>
<protein>
    <recommendedName>
        <fullName evidence="7">THAP-type domain-containing protein</fullName>
    </recommendedName>
</protein>
<proteinExistence type="predicted"/>
<dbReference type="InterPro" id="IPR048365">
    <property type="entry name" value="TNP-like_RNaseH_N"/>
</dbReference>
<dbReference type="PANTHER" id="PTHR47577">
    <property type="entry name" value="THAP DOMAIN-CONTAINING PROTEIN 6"/>
    <property type="match status" value="1"/>
</dbReference>
<keyword evidence="9" id="KW-1185">Reference proteome</keyword>
<dbReference type="PROSITE" id="PS50950">
    <property type="entry name" value="ZF_THAP"/>
    <property type="match status" value="1"/>
</dbReference>
<evidence type="ECO:0000256" key="5">
    <source>
        <dbReference type="PROSITE-ProRule" id="PRU00309"/>
    </source>
</evidence>
<keyword evidence="4 5" id="KW-0238">DNA-binding</keyword>
<evidence type="ECO:0000259" key="7">
    <source>
        <dbReference type="PROSITE" id="PS50950"/>
    </source>
</evidence>
<dbReference type="AlphaFoldDB" id="A0AAV1FG82"/>